<evidence type="ECO:0000313" key="3">
    <source>
        <dbReference type="Proteomes" id="UP000604046"/>
    </source>
</evidence>
<reference evidence="2" key="1">
    <citation type="submission" date="2021-02" db="EMBL/GenBank/DDBJ databases">
        <authorList>
            <person name="Dougan E. K."/>
            <person name="Rhodes N."/>
            <person name="Thang M."/>
            <person name="Chan C."/>
        </authorList>
    </citation>
    <scope>NUCLEOTIDE SEQUENCE</scope>
</reference>
<feature type="compositionally biased region" description="Low complexity" evidence="1">
    <location>
        <begin position="158"/>
        <end position="177"/>
    </location>
</feature>
<feature type="compositionally biased region" description="Pro residues" evidence="1">
    <location>
        <begin position="134"/>
        <end position="157"/>
    </location>
</feature>
<dbReference type="AlphaFoldDB" id="A0A812QSU4"/>
<accession>A0A812QSU4</accession>
<feature type="region of interest" description="Disordered" evidence="1">
    <location>
        <begin position="1"/>
        <end position="186"/>
    </location>
</feature>
<comment type="caution">
    <text evidence="2">The sequence shown here is derived from an EMBL/GenBank/DDBJ whole genome shotgun (WGS) entry which is preliminary data.</text>
</comment>
<protein>
    <submittedName>
        <fullName evidence="2">Uncharacterized protein</fullName>
    </submittedName>
</protein>
<feature type="compositionally biased region" description="Acidic residues" evidence="1">
    <location>
        <begin position="1"/>
        <end position="12"/>
    </location>
</feature>
<evidence type="ECO:0000256" key="1">
    <source>
        <dbReference type="SAM" id="MobiDB-lite"/>
    </source>
</evidence>
<evidence type="ECO:0000313" key="2">
    <source>
        <dbReference type="EMBL" id="CAE7401942.1"/>
    </source>
</evidence>
<dbReference type="EMBL" id="CAJNDS010002266">
    <property type="protein sequence ID" value="CAE7401942.1"/>
    <property type="molecule type" value="Genomic_DNA"/>
</dbReference>
<sequence length="229" mass="23358">MTGEESSSEELLPETHPDRLGQVQRMAGRTPSAPICTDASGRQVPGQGQSASEEQGVESDSELFGHDPFEAAAGVYETPGSDEPSTSVPAPPVSTSPGSPCTEEPSRPMASAPAPAPGSPCTEDPSRPMASAPAPAPGTPLTVPPPQHAGPAAPPPAKGSKSASSSSSSSSSSNSEPGSEEVTEFQQRLEGMVKHALAKYLPKAVAKAAVLAQRTVPSLHLKYNNFKLG</sequence>
<name>A0A812QSU4_9DINO</name>
<organism evidence="2 3">
    <name type="scientific">Symbiodinium natans</name>
    <dbReference type="NCBI Taxonomy" id="878477"/>
    <lineage>
        <taxon>Eukaryota</taxon>
        <taxon>Sar</taxon>
        <taxon>Alveolata</taxon>
        <taxon>Dinophyceae</taxon>
        <taxon>Suessiales</taxon>
        <taxon>Symbiodiniaceae</taxon>
        <taxon>Symbiodinium</taxon>
    </lineage>
</organism>
<gene>
    <name evidence="2" type="ORF">SNAT2548_LOCUS21877</name>
</gene>
<dbReference type="Proteomes" id="UP000604046">
    <property type="component" value="Unassembled WGS sequence"/>
</dbReference>
<proteinExistence type="predicted"/>
<keyword evidence="3" id="KW-1185">Reference proteome</keyword>